<feature type="region of interest" description="Disordered" evidence="1">
    <location>
        <begin position="257"/>
        <end position="290"/>
    </location>
</feature>
<feature type="non-terminal residue" evidence="2">
    <location>
        <position position="1"/>
    </location>
</feature>
<dbReference type="EMBL" id="BNCQ01000083">
    <property type="protein sequence ID" value="GIM16699.1"/>
    <property type="molecule type" value="Genomic_DNA"/>
</dbReference>
<accession>A0A8J4GWH4</accession>
<gene>
    <name evidence="2" type="ORF">Vretimale_19295</name>
</gene>
<organism evidence="2 3">
    <name type="scientific">Volvox reticuliferus</name>
    <dbReference type="NCBI Taxonomy" id="1737510"/>
    <lineage>
        <taxon>Eukaryota</taxon>
        <taxon>Viridiplantae</taxon>
        <taxon>Chlorophyta</taxon>
        <taxon>core chlorophytes</taxon>
        <taxon>Chlorophyceae</taxon>
        <taxon>CS clade</taxon>
        <taxon>Chlamydomonadales</taxon>
        <taxon>Volvocaceae</taxon>
        <taxon>Volvox</taxon>
    </lineage>
</organism>
<proteinExistence type="predicted"/>
<name>A0A8J4GWH4_9CHLO</name>
<reference evidence="2" key="1">
    <citation type="journal article" date="2021" name="Proc. Natl. Acad. Sci. U.S.A.">
        <title>Three genomes in the algal genus Volvox reveal the fate of a haploid sex-determining region after a transition to homothallism.</title>
        <authorList>
            <person name="Yamamoto K."/>
            <person name="Hamaji T."/>
            <person name="Kawai-Toyooka H."/>
            <person name="Matsuzaki R."/>
            <person name="Takahashi F."/>
            <person name="Nishimura Y."/>
            <person name="Kawachi M."/>
            <person name="Noguchi H."/>
            <person name="Minakuchi Y."/>
            <person name="Umen J.G."/>
            <person name="Toyoda A."/>
            <person name="Nozaki H."/>
        </authorList>
    </citation>
    <scope>NUCLEOTIDE SEQUENCE</scope>
    <source>
        <strain evidence="2">NIES-3785</strain>
    </source>
</reference>
<dbReference type="AlphaFoldDB" id="A0A8J4GWH4"/>
<dbReference type="Proteomes" id="UP000722791">
    <property type="component" value="Unassembled WGS sequence"/>
</dbReference>
<comment type="caution">
    <text evidence="2">The sequence shown here is derived from an EMBL/GenBank/DDBJ whole genome shotgun (WGS) entry which is preliminary data.</text>
</comment>
<evidence type="ECO:0000256" key="1">
    <source>
        <dbReference type="SAM" id="MobiDB-lite"/>
    </source>
</evidence>
<protein>
    <submittedName>
        <fullName evidence="2">Uncharacterized protein</fullName>
    </submittedName>
</protein>
<evidence type="ECO:0000313" key="3">
    <source>
        <dbReference type="Proteomes" id="UP000722791"/>
    </source>
</evidence>
<evidence type="ECO:0000313" key="2">
    <source>
        <dbReference type="EMBL" id="GIM16699.1"/>
    </source>
</evidence>
<sequence length="396" mass="44059">AADILRDLPWKGRLRQKPRQLLPSAYLETRPRARHSKPDFGIPYKPVPPTYDVEAADFSVSVDSFLLDKVQNVGFATIIDDDLKQLALDAAAAAQQYLQASHDVTDIFEYVVRNIYGEIVTDAANHVVMSPGSKQRLQAPLDVRPPEPLRNLWKRSKYLLRKVLPTKPAMRLRRPVIIGNKPGPRPVGVQTLHVDARPGSDKSFVAIIPMEDDTTLLISLFSNVIVNYWAQQVRRFTATNQSSDDSVVVVEASAKEISPDEGMLQDMEEGEPAQNISEQPGGNSYDGEASSGYNISDYERLDSDYSDADDCGVPTDIADTITNLFSVQRVVRLHMHPGQMVLLDGNTVHAGDAGKPNSWSPRLHVYAQSKKVKNATWPLEAMHESFAEKFGEWSLL</sequence>